<dbReference type="AlphaFoldDB" id="A0A0N0UVG9"/>
<protein>
    <submittedName>
        <fullName evidence="1">Uncharacterized protein</fullName>
    </submittedName>
</protein>
<evidence type="ECO:0000313" key="2">
    <source>
        <dbReference type="Proteomes" id="UP000037749"/>
    </source>
</evidence>
<proteinExistence type="predicted"/>
<name>A0A0N0UVG9_9LACO</name>
<sequence length="194" mass="22815">MIVSNINKYIDNNNVLEIYSKSRDNFEFEDFILGFIVSEKDNYLLVETIDDSGLLDSYTLLLKNDISKISSNTNYTNVFTHYVNSNKKNDIYDPFELKKEMSSIRNKNLDDIIQTFLSNRKVISLCTSVDENFHKGNIIAYDKNHIVLDEERYQQTFESEIQEKNNLIKLDTITAFDLLSKENKLYEQYLNKDI</sequence>
<gene>
    <name evidence="1" type="ORF">RZ72_02940</name>
</gene>
<dbReference type="EMBL" id="JXCZ01000046">
    <property type="protein sequence ID" value="KOY77769.1"/>
    <property type="molecule type" value="Genomic_DNA"/>
</dbReference>
<accession>A0A0N0UVG9</accession>
<reference evidence="1 2" key="1">
    <citation type="journal article" date="2015" name="Genome Biol. Evol.">
        <title>Functionally Structured Genomes in Lactobacillus kunkeei Colonizing the Honey Crop and Food Products of Honeybees and Stingless Bees.</title>
        <authorList>
            <person name="Tamarit D."/>
            <person name="Ellegaard K.M."/>
            <person name="Wikander J."/>
            <person name="Olofsson T."/>
            <person name="Vasquez A."/>
            <person name="Andersson S.G."/>
        </authorList>
    </citation>
    <scope>NUCLEOTIDE SEQUENCE [LARGE SCALE GENOMIC DNA]</scope>
    <source>
        <strain evidence="1 2">LAla</strain>
    </source>
</reference>
<dbReference type="PATRIC" id="fig|148814.9.peg.1370"/>
<dbReference type="RefSeq" id="WP_053797053.1">
    <property type="nucleotide sequence ID" value="NZ_JXCZ01000046.1"/>
</dbReference>
<dbReference type="Proteomes" id="UP000037749">
    <property type="component" value="Unassembled WGS sequence"/>
</dbReference>
<organism evidence="1 2">
    <name type="scientific">Apilactobacillus kunkeei</name>
    <dbReference type="NCBI Taxonomy" id="148814"/>
    <lineage>
        <taxon>Bacteria</taxon>
        <taxon>Bacillati</taxon>
        <taxon>Bacillota</taxon>
        <taxon>Bacilli</taxon>
        <taxon>Lactobacillales</taxon>
        <taxon>Lactobacillaceae</taxon>
        <taxon>Apilactobacillus</taxon>
    </lineage>
</organism>
<comment type="caution">
    <text evidence="1">The sequence shown here is derived from an EMBL/GenBank/DDBJ whole genome shotgun (WGS) entry which is preliminary data.</text>
</comment>
<evidence type="ECO:0000313" key="1">
    <source>
        <dbReference type="EMBL" id="KOY77769.1"/>
    </source>
</evidence>